<sequence>MKQLLLKAIPSLTLITLSVMMLLVILYQM</sequence>
<accession>A0A514U6J3</accession>
<keyword evidence="1" id="KW-0812">Transmembrane</keyword>
<evidence type="ECO:0000313" key="3">
    <source>
        <dbReference type="Proteomes" id="UP000318611"/>
    </source>
</evidence>
<protein>
    <submittedName>
        <fullName evidence="2">Uncharacterized protein</fullName>
    </submittedName>
</protein>
<evidence type="ECO:0000256" key="1">
    <source>
        <dbReference type="SAM" id="Phobius"/>
    </source>
</evidence>
<dbReference type="EMBL" id="MN114082">
    <property type="protein sequence ID" value="QDK04573.1"/>
    <property type="molecule type" value="Genomic_DNA"/>
</dbReference>
<organism evidence="2 3">
    <name type="scientific">Listeria phage LP-010</name>
    <dbReference type="NCBI Taxonomy" id="2590046"/>
    <lineage>
        <taxon>Viruses</taxon>
        <taxon>Duplodnaviria</taxon>
        <taxon>Heunggongvirae</taxon>
        <taxon>Uroviricota</taxon>
        <taxon>Caudoviricetes</taxon>
        <taxon>Homburgvirus</taxon>
        <taxon>Homburgvirus LP114</taxon>
    </lineage>
</organism>
<reference evidence="2 3" key="1">
    <citation type="submission" date="2019-06" db="EMBL/GenBank/DDBJ databases">
        <authorList>
            <person name="Hudson L.K."/>
            <person name="Peters T.L."/>
            <person name="Song Y."/>
            <person name="Denes T.G."/>
        </authorList>
    </citation>
    <scope>NUCLEOTIDE SEQUENCE [LARGE SCALE GENOMIC DNA]</scope>
</reference>
<gene>
    <name evidence="2" type="ORF">FK481_0059</name>
</gene>
<evidence type="ECO:0000313" key="2">
    <source>
        <dbReference type="EMBL" id="QDK04573.1"/>
    </source>
</evidence>
<name>A0A514U6J3_9CAUD</name>
<feature type="transmembrane region" description="Helical" evidence="1">
    <location>
        <begin position="6"/>
        <end position="27"/>
    </location>
</feature>
<proteinExistence type="predicted"/>
<keyword evidence="1" id="KW-1133">Transmembrane helix</keyword>
<keyword evidence="1" id="KW-0472">Membrane</keyword>
<dbReference type="Proteomes" id="UP000318611">
    <property type="component" value="Segment"/>
</dbReference>